<evidence type="ECO:0000313" key="12">
    <source>
        <dbReference type="Proteomes" id="UP001139311"/>
    </source>
</evidence>
<dbReference type="GO" id="GO:0005829">
    <property type="term" value="C:cytosol"/>
    <property type="evidence" value="ECO:0007669"/>
    <property type="project" value="TreeGrafter"/>
</dbReference>
<feature type="domain" description="Starch synthase catalytic" evidence="10">
    <location>
        <begin position="2"/>
        <end position="230"/>
    </location>
</feature>
<comment type="caution">
    <text evidence="11">The sequence shown here is derived from an EMBL/GenBank/DDBJ whole genome shotgun (WGS) entry which is preliminary data.</text>
</comment>
<name>A0A9X1LB45_9PROT</name>
<evidence type="ECO:0000256" key="3">
    <source>
        <dbReference type="ARBA" id="ARBA00004964"/>
    </source>
</evidence>
<dbReference type="EC" id="2.4.1.21" evidence="8"/>
<feature type="domain" description="Glycosyl transferase family 1" evidence="9">
    <location>
        <begin position="279"/>
        <end position="431"/>
    </location>
</feature>
<organism evidence="11 12">
    <name type="scientific">Roseicella aerolata</name>
    <dbReference type="NCBI Taxonomy" id="2883479"/>
    <lineage>
        <taxon>Bacteria</taxon>
        <taxon>Pseudomonadati</taxon>
        <taxon>Pseudomonadota</taxon>
        <taxon>Alphaproteobacteria</taxon>
        <taxon>Acetobacterales</taxon>
        <taxon>Roseomonadaceae</taxon>
        <taxon>Roseicella</taxon>
    </lineage>
</organism>
<proteinExistence type="inferred from homology"/>
<evidence type="ECO:0000259" key="10">
    <source>
        <dbReference type="Pfam" id="PF08323"/>
    </source>
</evidence>
<evidence type="ECO:0000256" key="2">
    <source>
        <dbReference type="ARBA" id="ARBA00002764"/>
    </source>
</evidence>
<keyword evidence="7 8" id="KW-0320">Glycogen biosynthesis</keyword>
<dbReference type="Gene3D" id="3.40.50.2000">
    <property type="entry name" value="Glycogen Phosphorylase B"/>
    <property type="match status" value="2"/>
</dbReference>
<comment type="function">
    <text evidence="2 8">Synthesizes alpha-1,4-glucan chains using ADP-glucose.</text>
</comment>
<evidence type="ECO:0000256" key="7">
    <source>
        <dbReference type="ARBA" id="ARBA00023056"/>
    </source>
</evidence>
<dbReference type="Pfam" id="PF00534">
    <property type="entry name" value="Glycos_transf_1"/>
    <property type="match status" value="1"/>
</dbReference>
<accession>A0A9X1LB45</accession>
<comment type="catalytic activity">
    <reaction evidence="1 8">
        <text>[(1-&gt;4)-alpha-D-glucosyl](n) + ADP-alpha-D-glucose = [(1-&gt;4)-alpha-D-glucosyl](n+1) + ADP + H(+)</text>
        <dbReference type="Rhea" id="RHEA:18189"/>
        <dbReference type="Rhea" id="RHEA-COMP:9584"/>
        <dbReference type="Rhea" id="RHEA-COMP:9587"/>
        <dbReference type="ChEBI" id="CHEBI:15378"/>
        <dbReference type="ChEBI" id="CHEBI:15444"/>
        <dbReference type="ChEBI" id="CHEBI:57498"/>
        <dbReference type="ChEBI" id="CHEBI:456216"/>
        <dbReference type="EC" id="2.4.1.21"/>
    </reaction>
</comment>
<dbReference type="EMBL" id="JAJAQI010000019">
    <property type="protein sequence ID" value="MCB4822805.1"/>
    <property type="molecule type" value="Genomic_DNA"/>
</dbReference>
<comment type="pathway">
    <text evidence="3 8">Glycan biosynthesis; glycogen biosynthesis.</text>
</comment>
<gene>
    <name evidence="8 11" type="primary">glgA</name>
    <name evidence="11" type="ORF">LHA35_13790</name>
</gene>
<dbReference type="PANTHER" id="PTHR45825:SF11">
    <property type="entry name" value="ALPHA AMYLASE DOMAIN-CONTAINING PROTEIN"/>
    <property type="match status" value="1"/>
</dbReference>
<evidence type="ECO:0000313" key="11">
    <source>
        <dbReference type="EMBL" id="MCB4822805.1"/>
    </source>
</evidence>
<dbReference type="PANTHER" id="PTHR45825">
    <property type="entry name" value="GRANULE-BOUND STARCH SYNTHASE 1, CHLOROPLASTIC/AMYLOPLASTIC"/>
    <property type="match status" value="1"/>
</dbReference>
<comment type="similarity">
    <text evidence="4 8">Belongs to the glycosyltransferase 1 family. Bacterial/plant glycogen synthase subfamily.</text>
</comment>
<evidence type="ECO:0000256" key="8">
    <source>
        <dbReference type="HAMAP-Rule" id="MF_00484"/>
    </source>
</evidence>
<dbReference type="CDD" id="cd03791">
    <property type="entry name" value="GT5_Glycogen_synthase_DULL1-like"/>
    <property type="match status" value="1"/>
</dbReference>
<keyword evidence="12" id="KW-1185">Reference proteome</keyword>
<feature type="binding site" evidence="8">
    <location>
        <position position="15"/>
    </location>
    <ligand>
        <name>ADP-alpha-D-glucose</name>
        <dbReference type="ChEBI" id="CHEBI:57498"/>
    </ligand>
</feature>
<dbReference type="InterPro" id="IPR011835">
    <property type="entry name" value="GS/SS"/>
</dbReference>
<dbReference type="NCBIfam" id="TIGR02095">
    <property type="entry name" value="glgA"/>
    <property type="match status" value="1"/>
</dbReference>
<evidence type="ECO:0000256" key="1">
    <source>
        <dbReference type="ARBA" id="ARBA00001478"/>
    </source>
</evidence>
<keyword evidence="5 8" id="KW-0328">Glycosyltransferase</keyword>
<dbReference type="Pfam" id="PF08323">
    <property type="entry name" value="Glyco_transf_5"/>
    <property type="match status" value="1"/>
</dbReference>
<dbReference type="GO" id="GO:0004373">
    <property type="term" value="F:alpha-1,4-glucan glucosyltransferase (UDP-glucose donor) activity"/>
    <property type="evidence" value="ECO:0007669"/>
    <property type="project" value="InterPro"/>
</dbReference>
<dbReference type="InterPro" id="IPR013534">
    <property type="entry name" value="Starch_synth_cat_dom"/>
</dbReference>
<evidence type="ECO:0000259" key="9">
    <source>
        <dbReference type="Pfam" id="PF00534"/>
    </source>
</evidence>
<evidence type="ECO:0000256" key="5">
    <source>
        <dbReference type="ARBA" id="ARBA00022676"/>
    </source>
</evidence>
<dbReference type="GO" id="GO:0009011">
    <property type="term" value="F:alpha-1,4-glucan glucosyltransferase (ADP-glucose donor) activity"/>
    <property type="evidence" value="ECO:0007669"/>
    <property type="project" value="UniProtKB-UniRule"/>
</dbReference>
<dbReference type="HAMAP" id="MF_00484">
    <property type="entry name" value="Glycogen_synth"/>
    <property type="match status" value="1"/>
</dbReference>
<dbReference type="SUPFAM" id="SSF53756">
    <property type="entry name" value="UDP-Glycosyltransferase/glycogen phosphorylase"/>
    <property type="match status" value="1"/>
</dbReference>
<keyword evidence="6 8" id="KW-0808">Transferase</keyword>
<evidence type="ECO:0000256" key="6">
    <source>
        <dbReference type="ARBA" id="ARBA00022679"/>
    </source>
</evidence>
<evidence type="ECO:0000256" key="4">
    <source>
        <dbReference type="ARBA" id="ARBA00010281"/>
    </source>
</evidence>
<dbReference type="InterPro" id="IPR001296">
    <property type="entry name" value="Glyco_trans_1"/>
</dbReference>
<dbReference type="AlphaFoldDB" id="A0A9X1LB45"/>
<dbReference type="Proteomes" id="UP001139311">
    <property type="component" value="Unassembled WGS sequence"/>
</dbReference>
<sequence length="476" mass="49410">MRVLAVASEAFPLIKTGGLADVVGALPGALAGEGIAVTTLVPGYPKVMAAIGDAPIALDLPDRFGPARLRAGRAGGLDLLVLEAPQFFDRPGNPYTGPAGEDWEDNGLRFAALGFAAAEAAVALGFQAVHAHDWQAGLAGAYLRLTAPRRVPLAFTIHNLAFQGQFAPGLFPRLGLPPTAWRVDGLEYFGHVGFLKAGLWYADRITTVSPTYAEEIRTPEGGMGLDGLLRGRAEVVSGILNGIDETVWDPATDPALVVRFSAADPSPRAANKPALQSRFGLAPEPEAPLFAFVGRLAWQKGMDLVLEALPALLRAGGQLAILGTGDAALEARCLGAAAAHPGRVGAFIGFDEALARLCYAGADAVLVPSRFEPCGLAQLCALRYGAPPVVARTGGLADTVIDANAMALAAGCATGVQFPPSDAAMLGAALQRTAGLIRDRAAWACIRANALACDVSWHRSARQYAALFREIASANG</sequence>
<protein>
    <recommendedName>
        <fullName evidence="8">Glycogen synthase</fullName>
        <ecNumber evidence="8">2.4.1.21</ecNumber>
    </recommendedName>
    <alternativeName>
        <fullName evidence="8">Starch [bacterial glycogen] synthase</fullName>
    </alternativeName>
</protein>
<reference evidence="11" key="1">
    <citation type="submission" date="2021-10" db="EMBL/GenBank/DDBJ databases">
        <title>Roseicella aerolatum sp. nov., isolated from aerosols of e-waste dismantling site.</title>
        <authorList>
            <person name="Qin T."/>
        </authorList>
    </citation>
    <scope>NUCLEOTIDE SEQUENCE</scope>
    <source>
        <strain evidence="11">GB24</strain>
    </source>
</reference>
<dbReference type="RefSeq" id="WP_226608913.1">
    <property type="nucleotide sequence ID" value="NZ_JAJAQI010000019.1"/>
</dbReference>
<dbReference type="NCBIfam" id="NF001899">
    <property type="entry name" value="PRK00654.1-2"/>
    <property type="match status" value="1"/>
</dbReference>
<dbReference type="GO" id="GO:0005978">
    <property type="term" value="P:glycogen biosynthetic process"/>
    <property type="evidence" value="ECO:0007669"/>
    <property type="project" value="UniProtKB-UniRule"/>
</dbReference>